<gene>
    <name evidence="1" type="ORF">E1A91_D08G117300v1</name>
</gene>
<keyword evidence="2" id="KW-1185">Reference proteome</keyword>
<dbReference type="EMBL" id="CM017656">
    <property type="protein sequence ID" value="TYI68891.1"/>
    <property type="molecule type" value="Genomic_DNA"/>
</dbReference>
<evidence type="ECO:0000313" key="2">
    <source>
        <dbReference type="Proteomes" id="UP000323597"/>
    </source>
</evidence>
<dbReference type="Proteomes" id="UP000323597">
    <property type="component" value="Chromosome D08"/>
</dbReference>
<proteinExistence type="predicted"/>
<dbReference type="AlphaFoldDB" id="A0A5D2TUG0"/>
<protein>
    <submittedName>
        <fullName evidence="1">Uncharacterized protein</fullName>
    </submittedName>
</protein>
<accession>A0A5D2TUG0</accession>
<organism evidence="1 2">
    <name type="scientific">Gossypium mustelinum</name>
    <name type="common">Cotton</name>
    <name type="synonym">Gossypium caicoense</name>
    <dbReference type="NCBI Taxonomy" id="34275"/>
    <lineage>
        <taxon>Eukaryota</taxon>
        <taxon>Viridiplantae</taxon>
        <taxon>Streptophyta</taxon>
        <taxon>Embryophyta</taxon>
        <taxon>Tracheophyta</taxon>
        <taxon>Spermatophyta</taxon>
        <taxon>Magnoliopsida</taxon>
        <taxon>eudicotyledons</taxon>
        <taxon>Gunneridae</taxon>
        <taxon>Pentapetalae</taxon>
        <taxon>rosids</taxon>
        <taxon>malvids</taxon>
        <taxon>Malvales</taxon>
        <taxon>Malvaceae</taxon>
        <taxon>Malvoideae</taxon>
        <taxon>Gossypium</taxon>
    </lineage>
</organism>
<evidence type="ECO:0000313" key="1">
    <source>
        <dbReference type="EMBL" id="TYI68891.1"/>
    </source>
</evidence>
<reference evidence="1 2" key="1">
    <citation type="submission" date="2019-07" db="EMBL/GenBank/DDBJ databases">
        <title>WGS assembly of Gossypium mustelinum.</title>
        <authorList>
            <person name="Chen Z.J."/>
            <person name="Sreedasyam A."/>
            <person name="Ando A."/>
            <person name="Song Q."/>
            <person name="De L."/>
            <person name="Hulse-Kemp A."/>
            <person name="Ding M."/>
            <person name="Ye W."/>
            <person name="Kirkbride R."/>
            <person name="Jenkins J."/>
            <person name="Plott C."/>
            <person name="Lovell J."/>
            <person name="Lin Y.-M."/>
            <person name="Vaughn R."/>
            <person name="Liu B."/>
            <person name="Li W."/>
            <person name="Simpson S."/>
            <person name="Scheffler B."/>
            <person name="Saski C."/>
            <person name="Grover C."/>
            <person name="Hu G."/>
            <person name="Conover J."/>
            <person name="Carlson J."/>
            <person name="Shu S."/>
            <person name="Boston L."/>
            <person name="Williams M."/>
            <person name="Peterson D."/>
            <person name="Mcgee K."/>
            <person name="Jones D."/>
            <person name="Wendel J."/>
            <person name="Stelly D."/>
            <person name="Grimwood J."/>
            <person name="Schmutz J."/>
        </authorList>
    </citation>
    <scope>NUCLEOTIDE SEQUENCE [LARGE SCALE GENOMIC DNA]</scope>
    <source>
        <strain evidence="1">1408120.09</strain>
    </source>
</reference>
<sequence>MNKIVVECDNLQVVNILNYAGYFISSHSFDHLFSFSLSIANQSQRVSSLIIAMDLGRREIEEIDEELGRNDKAEEGQDEVGLSPGSLLFLEPGTNCCIIAVIGCKTNIDPGIVKEGLKQTLVHHPRFSSKLQFVHCSVTLSCFYYIRCLR</sequence>
<name>A0A5D2TUG0_GOSMU</name>